<evidence type="ECO:0000256" key="1">
    <source>
        <dbReference type="SAM" id="MobiDB-lite"/>
    </source>
</evidence>
<name>A0AAD9RVA1_9HYME</name>
<feature type="region of interest" description="Disordered" evidence="1">
    <location>
        <begin position="121"/>
        <end position="140"/>
    </location>
</feature>
<feature type="region of interest" description="Disordered" evidence="1">
    <location>
        <begin position="169"/>
        <end position="234"/>
    </location>
</feature>
<feature type="compositionally biased region" description="Polar residues" evidence="1">
    <location>
        <begin position="57"/>
        <end position="67"/>
    </location>
</feature>
<protein>
    <submittedName>
        <fullName evidence="2">Uncharacterized protein</fullName>
    </submittedName>
</protein>
<gene>
    <name evidence="2" type="ORF">KPH14_011471</name>
</gene>
<reference evidence="2" key="1">
    <citation type="submission" date="2021-08" db="EMBL/GenBank/DDBJ databases">
        <authorList>
            <person name="Misof B."/>
            <person name="Oliver O."/>
            <person name="Podsiadlowski L."/>
            <person name="Donath A."/>
            <person name="Peters R."/>
            <person name="Mayer C."/>
            <person name="Rust J."/>
            <person name="Gunkel S."/>
            <person name="Lesny P."/>
            <person name="Martin S."/>
            <person name="Oeyen J.P."/>
            <person name="Petersen M."/>
            <person name="Panagiotis P."/>
            <person name="Wilbrandt J."/>
            <person name="Tanja T."/>
        </authorList>
    </citation>
    <scope>NUCLEOTIDE SEQUENCE</scope>
    <source>
        <strain evidence="2">GBR_01_08_01A</strain>
        <tissue evidence="2">Thorax + abdomen</tissue>
    </source>
</reference>
<dbReference type="Proteomes" id="UP001258017">
    <property type="component" value="Unassembled WGS sequence"/>
</dbReference>
<feature type="compositionally biased region" description="Polar residues" evidence="1">
    <location>
        <begin position="122"/>
        <end position="135"/>
    </location>
</feature>
<feature type="compositionally biased region" description="Basic and acidic residues" evidence="1">
    <location>
        <begin position="186"/>
        <end position="204"/>
    </location>
</feature>
<dbReference type="AlphaFoldDB" id="A0AAD9RVA1"/>
<proteinExistence type="predicted"/>
<accession>A0AAD9RVA1</accession>
<dbReference type="EMBL" id="JAIFRP010000012">
    <property type="protein sequence ID" value="KAK2586597.1"/>
    <property type="molecule type" value="Genomic_DNA"/>
</dbReference>
<sequence length="234" mass="26080">MLDTKNDMKGSTQHLENRTEKLEYTIKKLMDVAKELKESKKTLDAISAKQLMKLNKRSTSVDNTSRRGASPNPSKPRLKVKSLSLEQTTGGGSIESQNVWGTDSNMSSLQSLESNPRAFTLQRDSSVDSRLSGDSTKSEMLHREKKYNKGIIGKIRTKLVKSNSVDDANMTMGYQTSGSEMSINEDTGKEEKKKLKKKLTDMFKRSNRSSSTSRKTESGDSSRPPSRNSTISKT</sequence>
<feature type="region of interest" description="Disordered" evidence="1">
    <location>
        <begin position="51"/>
        <end position="110"/>
    </location>
</feature>
<evidence type="ECO:0000313" key="3">
    <source>
        <dbReference type="Proteomes" id="UP001258017"/>
    </source>
</evidence>
<feature type="compositionally biased region" description="Polar residues" evidence="1">
    <location>
        <begin position="223"/>
        <end position="234"/>
    </location>
</feature>
<organism evidence="2 3">
    <name type="scientific">Odynerus spinipes</name>
    <dbReference type="NCBI Taxonomy" id="1348599"/>
    <lineage>
        <taxon>Eukaryota</taxon>
        <taxon>Metazoa</taxon>
        <taxon>Ecdysozoa</taxon>
        <taxon>Arthropoda</taxon>
        <taxon>Hexapoda</taxon>
        <taxon>Insecta</taxon>
        <taxon>Pterygota</taxon>
        <taxon>Neoptera</taxon>
        <taxon>Endopterygota</taxon>
        <taxon>Hymenoptera</taxon>
        <taxon>Apocrita</taxon>
        <taxon>Aculeata</taxon>
        <taxon>Vespoidea</taxon>
        <taxon>Vespidae</taxon>
        <taxon>Eumeninae</taxon>
        <taxon>Odynerus</taxon>
    </lineage>
</organism>
<reference evidence="2" key="2">
    <citation type="journal article" date="2023" name="Commun. Biol.">
        <title>Intrasexual cuticular hydrocarbon dimorphism in a wasp sheds light on hydrocarbon biosynthesis genes in Hymenoptera.</title>
        <authorList>
            <person name="Moris V.C."/>
            <person name="Podsiadlowski L."/>
            <person name="Martin S."/>
            <person name="Oeyen J.P."/>
            <person name="Donath A."/>
            <person name="Petersen M."/>
            <person name="Wilbrandt J."/>
            <person name="Misof B."/>
            <person name="Liedtke D."/>
            <person name="Thamm M."/>
            <person name="Scheiner R."/>
            <person name="Schmitt T."/>
            <person name="Niehuis O."/>
        </authorList>
    </citation>
    <scope>NUCLEOTIDE SEQUENCE</scope>
    <source>
        <strain evidence="2">GBR_01_08_01A</strain>
    </source>
</reference>
<feature type="compositionally biased region" description="Polar residues" evidence="1">
    <location>
        <begin position="169"/>
        <end position="185"/>
    </location>
</feature>
<feature type="compositionally biased region" description="Polar residues" evidence="1">
    <location>
        <begin position="84"/>
        <end position="110"/>
    </location>
</feature>
<feature type="region of interest" description="Disordered" evidence="1">
    <location>
        <begin position="1"/>
        <end position="21"/>
    </location>
</feature>
<evidence type="ECO:0000313" key="2">
    <source>
        <dbReference type="EMBL" id="KAK2586597.1"/>
    </source>
</evidence>
<comment type="caution">
    <text evidence="2">The sequence shown here is derived from an EMBL/GenBank/DDBJ whole genome shotgun (WGS) entry which is preliminary data.</text>
</comment>
<keyword evidence="3" id="KW-1185">Reference proteome</keyword>